<dbReference type="InterPro" id="IPR032675">
    <property type="entry name" value="LRR_dom_sf"/>
</dbReference>
<feature type="domain" description="F-box" evidence="1">
    <location>
        <begin position="67"/>
        <end position="127"/>
    </location>
</feature>
<keyword evidence="3" id="KW-1185">Reference proteome</keyword>
<reference evidence="2 3" key="1">
    <citation type="journal article" date="2019" name="Nat. Ecol. Evol.">
        <title>Megaphylogeny resolves global patterns of mushroom evolution.</title>
        <authorList>
            <person name="Varga T."/>
            <person name="Krizsan K."/>
            <person name="Foldi C."/>
            <person name="Dima B."/>
            <person name="Sanchez-Garcia M."/>
            <person name="Sanchez-Ramirez S."/>
            <person name="Szollosi G.J."/>
            <person name="Szarkandi J.G."/>
            <person name="Papp V."/>
            <person name="Albert L."/>
            <person name="Andreopoulos W."/>
            <person name="Angelini C."/>
            <person name="Antonin V."/>
            <person name="Barry K.W."/>
            <person name="Bougher N.L."/>
            <person name="Buchanan P."/>
            <person name="Buyck B."/>
            <person name="Bense V."/>
            <person name="Catcheside P."/>
            <person name="Chovatia M."/>
            <person name="Cooper J."/>
            <person name="Damon W."/>
            <person name="Desjardin D."/>
            <person name="Finy P."/>
            <person name="Geml J."/>
            <person name="Haridas S."/>
            <person name="Hughes K."/>
            <person name="Justo A."/>
            <person name="Karasinski D."/>
            <person name="Kautmanova I."/>
            <person name="Kiss B."/>
            <person name="Kocsube S."/>
            <person name="Kotiranta H."/>
            <person name="LaButti K.M."/>
            <person name="Lechner B.E."/>
            <person name="Liimatainen K."/>
            <person name="Lipzen A."/>
            <person name="Lukacs Z."/>
            <person name="Mihaltcheva S."/>
            <person name="Morgado L.N."/>
            <person name="Niskanen T."/>
            <person name="Noordeloos M.E."/>
            <person name="Ohm R.A."/>
            <person name="Ortiz-Santana B."/>
            <person name="Ovrebo C."/>
            <person name="Racz N."/>
            <person name="Riley R."/>
            <person name="Savchenko A."/>
            <person name="Shiryaev A."/>
            <person name="Soop K."/>
            <person name="Spirin V."/>
            <person name="Szebenyi C."/>
            <person name="Tomsovsky M."/>
            <person name="Tulloss R.E."/>
            <person name="Uehling J."/>
            <person name="Grigoriev I.V."/>
            <person name="Vagvolgyi C."/>
            <person name="Papp T."/>
            <person name="Martin F.M."/>
            <person name="Miettinen O."/>
            <person name="Hibbett D.S."/>
            <person name="Nagy L.G."/>
        </authorList>
    </citation>
    <scope>NUCLEOTIDE SEQUENCE [LARGE SCALE GENOMIC DNA]</scope>
    <source>
        <strain evidence="2 3">FP101781</strain>
    </source>
</reference>
<dbReference type="STRING" id="71717.A0A4Y7TSF9"/>
<sequence length="440" mass="49063">MQESTESKPASESPCPVLPDATQGLVDASSFVTDTNLHQQKVAKRIRELENEIRALKSCHNASTVTCRIPIEVLSKIFHFLTFSEPEPWLRGTENSNSYRWIQVTHVCRHWRSSAIDSTALWRHLNFEEPSKLVGTMLERSKGVPVDVVWRHHKIRHAGDLDTLLEILRLSQLTGCASVLEELEFEISQTFSTFSLPETLFSGGTPILSRLRVHGVKMGLNGLLFSPSLTTLRLRGKAHTPLTASSLLETFGQMRNLQTLQLDGFLDFSPGISRNLQSTGVPLFTFPSLLNMGVHGHPKDVNYFLQLTRCNTAVSVEVDLLVPQEPLVDDSPQAVSNILTWWGYSSPETKLNVRHFNLAADLLGLELDFDPETVEHLEASSPRGKNRLVISSPEFPRYVNLSIISKHTSIFKPLHPSVAAPYTSLIGAQKLGDFSPGFLL</sequence>
<dbReference type="OrthoDB" id="3235815at2759"/>
<evidence type="ECO:0000313" key="3">
    <source>
        <dbReference type="Proteomes" id="UP000298030"/>
    </source>
</evidence>
<dbReference type="Pfam" id="PF12937">
    <property type="entry name" value="F-box-like"/>
    <property type="match status" value="1"/>
</dbReference>
<protein>
    <recommendedName>
        <fullName evidence="1">F-box domain-containing protein</fullName>
    </recommendedName>
</protein>
<gene>
    <name evidence="2" type="ORF">FA13DRAFT_1809755</name>
</gene>
<dbReference type="EMBL" id="QPFP01000004">
    <property type="protein sequence ID" value="TEB37127.1"/>
    <property type="molecule type" value="Genomic_DNA"/>
</dbReference>
<comment type="caution">
    <text evidence="2">The sequence shown here is derived from an EMBL/GenBank/DDBJ whole genome shotgun (WGS) entry which is preliminary data.</text>
</comment>
<dbReference type="AlphaFoldDB" id="A0A4Y7TSF9"/>
<proteinExistence type="predicted"/>
<dbReference type="SUPFAM" id="SSF52047">
    <property type="entry name" value="RNI-like"/>
    <property type="match status" value="1"/>
</dbReference>
<evidence type="ECO:0000313" key="2">
    <source>
        <dbReference type="EMBL" id="TEB37127.1"/>
    </source>
</evidence>
<dbReference type="Gene3D" id="3.80.10.10">
    <property type="entry name" value="Ribonuclease Inhibitor"/>
    <property type="match status" value="1"/>
</dbReference>
<dbReference type="Proteomes" id="UP000298030">
    <property type="component" value="Unassembled WGS sequence"/>
</dbReference>
<dbReference type="InterPro" id="IPR001810">
    <property type="entry name" value="F-box_dom"/>
</dbReference>
<organism evidence="2 3">
    <name type="scientific">Coprinellus micaceus</name>
    <name type="common">Glistening ink-cap mushroom</name>
    <name type="synonym">Coprinus micaceus</name>
    <dbReference type="NCBI Taxonomy" id="71717"/>
    <lineage>
        <taxon>Eukaryota</taxon>
        <taxon>Fungi</taxon>
        <taxon>Dikarya</taxon>
        <taxon>Basidiomycota</taxon>
        <taxon>Agaricomycotina</taxon>
        <taxon>Agaricomycetes</taxon>
        <taxon>Agaricomycetidae</taxon>
        <taxon>Agaricales</taxon>
        <taxon>Agaricineae</taxon>
        <taxon>Psathyrellaceae</taxon>
        <taxon>Coprinellus</taxon>
    </lineage>
</organism>
<accession>A0A4Y7TSF9</accession>
<name>A0A4Y7TSF9_COPMI</name>
<evidence type="ECO:0000259" key="1">
    <source>
        <dbReference type="Pfam" id="PF12937"/>
    </source>
</evidence>